<gene>
    <name evidence="1" type="ORF">BpHYR1_011527</name>
</gene>
<dbReference type="AlphaFoldDB" id="A0A3M7QZQ4"/>
<keyword evidence="2" id="KW-1185">Reference proteome</keyword>
<protein>
    <submittedName>
        <fullName evidence="1">Uncharacterized protein</fullName>
    </submittedName>
</protein>
<proteinExistence type="predicted"/>
<accession>A0A3M7QZQ4</accession>
<organism evidence="1 2">
    <name type="scientific">Brachionus plicatilis</name>
    <name type="common">Marine rotifer</name>
    <name type="synonym">Brachionus muelleri</name>
    <dbReference type="NCBI Taxonomy" id="10195"/>
    <lineage>
        <taxon>Eukaryota</taxon>
        <taxon>Metazoa</taxon>
        <taxon>Spiralia</taxon>
        <taxon>Gnathifera</taxon>
        <taxon>Rotifera</taxon>
        <taxon>Eurotatoria</taxon>
        <taxon>Monogononta</taxon>
        <taxon>Pseudotrocha</taxon>
        <taxon>Ploima</taxon>
        <taxon>Brachionidae</taxon>
        <taxon>Brachionus</taxon>
    </lineage>
</organism>
<comment type="caution">
    <text evidence="1">The sequence shown here is derived from an EMBL/GenBank/DDBJ whole genome shotgun (WGS) entry which is preliminary data.</text>
</comment>
<dbReference type="EMBL" id="REGN01004671">
    <property type="protein sequence ID" value="RNA16601.1"/>
    <property type="molecule type" value="Genomic_DNA"/>
</dbReference>
<dbReference type="Proteomes" id="UP000276133">
    <property type="component" value="Unassembled WGS sequence"/>
</dbReference>
<sequence>MKLAQYALHHWIVRNEKEKLSKIGHVEATKFEKSKVMGMILIQQLRKWFSFGFEVVYYISDYLSGKN</sequence>
<name>A0A3M7QZQ4_BRAPC</name>
<evidence type="ECO:0000313" key="1">
    <source>
        <dbReference type="EMBL" id="RNA16601.1"/>
    </source>
</evidence>
<evidence type="ECO:0000313" key="2">
    <source>
        <dbReference type="Proteomes" id="UP000276133"/>
    </source>
</evidence>
<reference evidence="1 2" key="1">
    <citation type="journal article" date="2018" name="Sci. Rep.">
        <title>Genomic signatures of local adaptation to the degree of environmental predictability in rotifers.</title>
        <authorList>
            <person name="Franch-Gras L."/>
            <person name="Hahn C."/>
            <person name="Garcia-Roger E.M."/>
            <person name="Carmona M.J."/>
            <person name="Serra M."/>
            <person name="Gomez A."/>
        </authorList>
    </citation>
    <scope>NUCLEOTIDE SEQUENCE [LARGE SCALE GENOMIC DNA]</scope>
    <source>
        <strain evidence="1">HYR1</strain>
    </source>
</reference>